<feature type="domain" description="CheC-like protein" evidence="3">
    <location>
        <begin position="12"/>
        <end position="46"/>
    </location>
</feature>
<evidence type="ECO:0000256" key="1">
    <source>
        <dbReference type="ARBA" id="ARBA00022500"/>
    </source>
</evidence>
<evidence type="ECO:0000313" key="4">
    <source>
        <dbReference type="EMBL" id="MDQ0253690.1"/>
    </source>
</evidence>
<evidence type="ECO:0000256" key="2">
    <source>
        <dbReference type="ARBA" id="ARBA00022801"/>
    </source>
</evidence>
<organism evidence="4 5">
    <name type="scientific">Evansella vedderi</name>
    <dbReference type="NCBI Taxonomy" id="38282"/>
    <lineage>
        <taxon>Bacteria</taxon>
        <taxon>Bacillati</taxon>
        <taxon>Bacillota</taxon>
        <taxon>Bacilli</taxon>
        <taxon>Bacillales</taxon>
        <taxon>Bacillaceae</taxon>
        <taxon>Evansella</taxon>
    </lineage>
</organism>
<name>A0ABT9ZU56_9BACI</name>
<reference evidence="4 5" key="1">
    <citation type="submission" date="2023-07" db="EMBL/GenBank/DDBJ databases">
        <title>Genomic Encyclopedia of Type Strains, Phase IV (KMG-IV): sequencing the most valuable type-strain genomes for metagenomic binning, comparative biology and taxonomic classification.</title>
        <authorList>
            <person name="Goeker M."/>
        </authorList>
    </citation>
    <scope>NUCLEOTIDE SEQUENCE [LARGE SCALE GENOMIC DNA]</scope>
    <source>
        <strain evidence="4 5">DSM 9768</strain>
    </source>
</reference>
<gene>
    <name evidence="4" type="ORF">J2S74_001062</name>
</gene>
<dbReference type="InterPro" id="IPR007597">
    <property type="entry name" value="CheC"/>
</dbReference>
<sequence length="213" mass="23024">MSYLKGMEPKYLDVLQEVGNIGAGHAATAMSKLLNKGIDMKVPAVKVVPFKEMNDSVGDEEGVVAAIYFRIQGEASGHMFFMIQAEEASKLIQQIVGDPMIDFTLPTVNEMALSALSEVGNILAGSYLSAFSDFTGLHLQPTPPALAIDMPMAILSYGLMEFSEAGDVAILINTEINEKMENDVMGSKGHFFLLPDPDSLEQIFTSLGVKVNE</sequence>
<dbReference type="PANTHER" id="PTHR43693:SF1">
    <property type="entry name" value="PROTEIN PHOSPHATASE CHEZ"/>
    <property type="match status" value="1"/>
</dbReference>
<keyword evidence="1" id="KW-0145">Chemotaxis</keyword>
<evidence type="ECO:0000259" key="3">
    <source>
        <dbReference type="Pfam" id="PF04509"/>
    </source>
</evidence>
<keyword evidence="2" id="KW-0378">Hydrolase</keyword>
<dbReference type="PANTHER" id="PTHR43693">
    <property type="entry name" value="PROTEIN PHOSPHATASE CHEZ"/>
    <property type="match status" value="1"/>
</dbReference>
<evidence type="ECO:0000313" key="5">
    <source>
        <dbReference type="Proteomes" id="UP001230005"/>
    </source>
</evidence>
<dbReference type="Gene3D" id="3.40.1550.10">
    <property type="entry name" value="CheC-like"/>
    <property type="match status" value="1"/>
</dbReference>
<protein>
    <submittedName>
        <fullName evidence="4">Chemotaxis protein CheC</fullName>
    </submittedName>
</protein>
<comment type="caution">
    <text evidence="4">The sequence shown here is derived from an EMBL/GenBank/DDBJ whole genome shotgun (WGS) entry which is preliminary data.</text>
</comment>
<dbReference type="SUPFAM" id="SSF103039">
    <property type="entry name" value="CheC-like"/>
    <property type="match status" value="1"/>
</dbReference>
<accession>A0ABT9ZU56</accession>
<dbReference type="InterPro" id="IPR050992">
    <property type="entry name" value="CheZ_family_phosphatases"/>
</dbReference>
<dbReference type="InterPro" id="IPR028976">
    <property type="entry name" value="CheC-like_sf"/>
</dbReference>
<dbReference type="EMBL" id="JAUSUG010000003">
    <property type="protein sequence ID" value="MDQ0253690.1"/>
    <property type="molecule type" value="Genomic_DNA"/>
</dbReference>
<feature type="domain" description="CheC-like protein" evidence="3">
    <location>
        <begin position="111"/>
        <end position="146"/>
    </location>
</feature>
<dbReference type="CDD" id="cd17909">
    <property type="entry name" value="CheC_ClassI"/>
    <property type="match status" value="1"/>
</dbReference>
<dbReference type="Proteomes" id="UP001230005">
    <property type="component" value="Unassembled WGS sequence"/>
</dbReference>
<keyword evidence="5" id="KW-1185">Reference proteome</keyword>
<dbReference type="RefSeq" id="WP_307322672.1">
    <property type="nucleotide sequence ID" value="NZ_JAUSUG010000003.1"/>
</dbReference>
<proteinExistence type="predicted"/>
<dbReference type="Pfam" id="PF04509">
    <property type="entry name" value="CheC"/>
    <property type="match status" value="2"/>
</dbReference>